<gene>
    <name evidence="12" type="ORF">BE18_32135</name>
</gene>
<dbReference type="InterPro" id="IPR011014">
    <property type="entry name" value="MscS_channel_TM-2"/>
</dbReference>
<dbReference type="PANTHER" id="PTHR30460">
    <property type="entry name" value="MODERATE CONDUCTANCE MECHANOSENSITIVE CHANNEL YBIO"/>
    <property type="match status" value="1"/>
</dbReference>
<dbReference type="GO" id="GO:0005886">
    <property type="term" value="C:plasma membrane"/>
    <property type="evidence" value="ECO:0007669"/>
    <property type="project" value="UniProtKB-SubCell"/>
</dbReference>
<dbReference type="Pfam" id="PF21082">
    <property type="entry name" value="MS_channel_3rd"/>
    <property type="match status" value="1"/>
</dbReference>
<sequence>MTLHLDLLLHNLVALCIAIVVLLLLSELVVRLIHRGYAFVLRSPTLEHVTADERKSFRRRVRRRALVWVALVGAVLIGGAAFATVRGTRALDVVKSALVGLVGDEPALAKTRLLTALGIVVGALFVDALARGLADALGKAVARSDWLEKRREPVAEVTMRLRKALRVVVLGAAAVVLTEKLALAPGPQRAVLLASYTLGAFYVSRLATGIGYLLLDVIFDNSTRLARVESPLRYLGNLSHLLGITKRVVDYCVYITAATWVADALTPDTWLSQAGRVGLRIIAIVYASRVLVEICVLLINDLFLGKVAEENPQTLQQRKTLVPVAMGFVRYAIYFSALVLGLREASIDPTPLLAGAGVIGVAIGFGAQTFVGDIVAGFFILFENLLLVGDLVEIGGIQGRVEEIGVRITKIRDEIGVLHSIPNGEVRKVANHSRTYVNAVVDVHVPYEEDVQRVRELLARVAEKEVELQTGAPGQVDVGVEELNEGSIVLRISARVPPGKNKEVNDALRGRVVEELCKAQVSAPRPRRAVLIDSTLSVKNPPRREIEESAPVMPFSPASDD</sequence>
<keyword evidence="6 8" id="KW-0472">Membrane</keyword>
<evidence type="ECO:0000256" key="4">
    <source>
        <dbReference type="ARBA" id="ARBA00022692"/>
    </source>
</evidence>
<comment type="similarity">
    <text evidence="2">Belongs to the MscS (TC 1.A.23) family.</text>
</comment>
<feature type="transmembrane region" description="Helical" evidence="8">
    <location>
        <begin position="320"/>
        <end position="340"/>
    </location>
</feature>
<dbReference type="InterPro" id="IPR010920">
    <property type="entry name" value="LSM_dom_sf"/>
</dbReference>
<evidence type="ECO:0008006" key="14">
    <source>
        <dbReference type="Google" id="ProtNLM"/>
    </source>
</evidence>
<evidence type="ECO:0000256" key="1">
    <source>
        <dbReference type="ARBA" id="ARBA00004651"/>
    </source>
</evidence>
<feature type="transmembrane region" description="Helical" evidence="8">
    <location>
        <begin position="113"/>
        <end position="134"/>
    </location>
</feature>
<dbReference type="InterPro" id="IPR006685">
    <property type="entry name" value="MscS_channel_2nd"/>
</dbReference>
<feature type="transmembrane region" description="Helical" evidence="8">
    <location>
        <begin position="12"/>
        <end position="33"/>
    </location>
</feature>
<comment type="caution">
    <text evidence="12">The sequence shown here is derived from an EMBL/GenBank/DDBJ whole genome shotgun (WGS) entry which is preliminary data.</text>
</comment>
<evidence type="ECO:0000313" key="13">
    <source>
        <dbReference type="Proteomes" id="UP000075515"/>
    </source>
</evidence>
<dbReference type="SUPFAM" id="SSF82861">
    <property type="entry name" value="Mechanosensitive channel protein MscS (YggB), transmembrane region"/>
    <property type="match status" value="1"/>
</dbReference>
<feature type="domain" description="Mechanosensitive ion channel MscS C-terminal" evidence="10">
    <location>
        <begin position="440"/>
        <end position="518"/>
    </location>
</feature>
<evidence type="ECO:0000256" key="5">
    <source>
        <dbReference type="ARBA" id="ARBA00022989"/>
    </source>
</evidence>
<evidence type="ECO:0000256" key="8">
    <source>
        <dbReference type="SAM" id="Phobius"/>
    </source>
</evidence>
<dbReference type="SUPFAM" id="SSF82689">
    <property type="entry name" value="Mechanosensitive channel protein MscS (YggB), C-terminal domain"/>
    <property type="match status" value="1"/>
</dbReference>
<evidence type="ECO:0000256" key="7">
    <source>
        <dbReference type="SAM" id="MobiDB-lite"/>
    </source>
</evidence>
<feature type="transmembrane region" description="Helical" evidence="8">
    <location>
        <begin position="281"/>
        <end position="300"/>
    </location>
</feature>
<dbReference type="InterPro" id="IPR049142">
    <property type="entry name" value="MS_channel_1st"/>
</dbReference>
<evidence type="ECO:0000256" key="3">
    <source>
        <dbReference type="ARBA" id="ARBA00022475"/>
    </source>
</evidence>
<feature type="transmembrane region" description="Helical" evidence="8">
    <location>
        <begin position="352"/>
        <end position="382"/>
    </location>
</feature>
<evidence type="ECO:0000259" key="11">
    <source>
        <dbReference type="Pfam" id="PF21088"/>
    </source>
</evidence>
<proteinExistence type="inferred from homology"/>
<dbReference type="Gene3D" id="2.30.30.60">
    <property type="match status" value="1"/>
</dbReference>
<keyword evidence="3" id="KW-1003">Cell membrane</keyword>
<dbReference type="Gene3D" id="1.10.287.1260">
    <property type="match status" value="1"/>
</dbReference>
<dbReference type="PANTHER" id="PTHR30460:SF0">
    <property type="entry name" value="MODERATE CONDUCTANCE MECHANOSENSITIVE CHANNEL YBIO"/>
    <property type="match status" value="1"/>
</dbReference>
<dbReference type="EMBL" id="JEMC01001323">
    <property type="protein sequence ID" value="KYF98048.1"/>
    <property type="molecule type" value="Genomic_DNA"/>
</dbReference>
<accession>A0A150T0E8</accession>
<feature type="region of interest" description="Disordered" evidence="7">
    <location>
        <begin position="541"/>
        <end position="561"/>
    </location>
</feature>
<feature type="domain" description="Mechanosensitive ion channel MscS" evidence="9">
    <location>
        <begin position="370"/>
        <end position="434"/>
    </location>
</feature>
<dbReference type="AlphaFoldDB" id="A0A150T0E8"/>
<feature type="transmembrane region" description="Helical" evidence="8">
    <location>
        <begin position="164"/>
        <end position="184"/>
    </location>
</feature>
<dbReference type="GO" id="GO:0008381">
    <property type="term" value="F:mechanosensitive monoatomic ion channel activity"/>
    <property type="evidence" value="ECO:0007669"/>
    <property type="project" value="InterPro"/>
</dbReference>
<name>A0A150T0E8_SORCE</name>
<reference evidence="12 13" key="1">
    <citation type="submission" date="2014-02" db="EMBL/GenBank/DDBJ databases">
        <title>The small core and large imbalanced accessory genome model reveals a collaborative survival strategy of Sorangium cellulosum strains in nature.</title>
        <authorList>
            <person name="Han K."/>
            <person name="Peng R."/>
            <person name="Blom J."/>
            <person name="Li Y.-Z."/>
        </authorList>
    </citation>
    <scope>NUCLEOTIDE SEQUENCE [LARGE SCALE GENOMIC DNA]</scope>
    <source>
        <strain evidence="12 13">So0149</strain>
    </source>
</reference>
<dbReference type="InterPro" id="IPR011066">
    <property type="entry name" value="MscS_channel_C_sf"/>
</dbReference>
<dbReference type="Pfam" id="PF00924">
    <property type="entry name" value="MS_channel_2nd"/>
    <property type="match status" value="1"/>
</dbReference>
<keyword evidence="5 8" id="KW-1133">Transmembrane helix</keyword>
<feature type="domain" description="Mechanosensitive ion channel transmembrane helices 2/3" evidence="11">
    <location>
        <begin position="328"/>
        <end position="368"/>
    </location>
</feature>
<dbReference type="SUPFAM" id="SSF50182">
    <property type="entry name" value="Sm-like ribonucleoproteins"/>
    <property type="match status" value="1"/>
</dbReference>
<evidence type="ECO:0000259" key="9">
    <source>
        <dbReference type="Pfam" id="PF00924"/>
    </source>
</evidence>
<evidence type="ECO:0000256" key="6">
    <source>
        <dbReference type="ARBA" id="ARBA00023136"/>
    </source>
</evidence>
<evidence type="ECO:0000256" key="2">
    <source>
        <dbReference type="ARBA" id="ARBA00008017"/>
    </source>
</evidence>
<dbReference type="Pfam" id="PF21088">
    <property type="entry name" value="MS_channel_1st"/>
    <property type="match status" value="1"/>
</dbReference>
<feature type="transmembrane region" description="Helical" evidence="8">
    <location>
        <begin position="190"/>
        <end position="215"/>
    </location>
</feature>
<comment type="subcellular location">
    <subcellularLocation>
        <location evidence="1">Cell membrane</location>
        <topology evidence="1">Multi-pass membrane protein</topology>
    </subcellularLocation>
</comment>
<dbReference type="Gene3D" id="3.30.70.100">
    <property type="match status" value="1"/>
</dbReference>
<dbReference type="InterPro" id="IPR023408">
    <property type="entry name" value="MscS_beta-dom_sf"/>
</dbReference>
<dbReference type="InterPro" id="IPR045276">
    <property type="entry name" value="YbiO_bact"/>
</dbReference>
<dbReference type="Proteomes" id="UP000075515">
    <property type="component" value="Unassembled WGS sequence"/>
</dbReference>
<feature type="transmembrane region" description="Helical" evidence="8">
    <location>
        <begin position="65"/>
        <end position="85"/>
    </location>
</feature>
<protein>
    <recommendedName>
        <fullName evidence="14">Mechanosensitive ion channel protein</fullName>
    </recommendedName>
</protein>
<keyword evidence="4 8" id="KW-0812">Transmembrane</keyword>
<evidence type="ECO:0000313" key="12">
    <source>
        <dbReference type="EMBL" id="KYF98048.1"/>
    </source>
</evidence>
<dbReference type="InterPro" id="IPR049278">
    <property type="entry name" value="MS_channel_C"/>
</dbReference>
<organism evidence="12 13">
    <name type="scientific">Sorangium cellulosum</name>
    <name type="common">Polyangium cellulosum</name>
    <dbReference type="NCBI Taxonomy" id="56"/>
    <lineage>
        <taxon>Bacteria</taxon>
        <taxon>Pseudomonadati</taxon>
        <taxon>Myxococcota</taxon>
        <taxon>Polyangia</taxon>
        <taxon>Polyangiales</taxon>
        <taxon>Polyangiaceae</taxon>
        <taxon>Sorangium</taxon>
    </lineage>
</organism>
<evidence type="ECO:0000259" key="10">
    <source>
        <dbReference type="Pfam" id="PF21082"/>
    </source>
</evidence>